<evidence type="ECO:0000256" key="2">
    <source>
        <dbReference type="ARBA" id="ARBA00023125"/>
    </source>
</evidence>
<dbReference type="Gene3D" id="1.10.357.10">
    <property type="entry name" value="Tetracycline Repressor, domain 2"/>
    <property type="match status" value="1"/>
</dbReference>
<dbReference type="PANTHER" id="PTHR30055:SF243">
    <property type="entry name" value="HTH-TYPE TRANSCRIPTIONAL REGULATOR RV1816"/>
    <property type="match status" value="1"/>
</dbReference>
<dbReference type="SUPFAM" id="SSF48498">
    <property type="entry name" value="Tetracyclin repressor-like, C-terminal domain"/>
    <property type="match status" value="1"/>
</dbReference>
<sequence>MPAVEHPTAPPTLRQRRRAVATQEIVEAAERHVVEHGPAALSLRAVARSLGMSVQALYHYFPNRDALVTVLITQAYDDLADAVQSAADTVPDDPAVPRFVIAAEGYRSWAIARPELFQLLYGTPLRDYAAPSEGPTTRAMRRMSAVFRRVLFDGFTEAQLAAADTRTLSSPLRAHLEALPPDGAPALPAPATVLMLSGWGHMHGLVVLEVFGHTSFMGDHQAEIFHMAMRDLLTDIHRRIPAR</sequence>
<keyword evidence="1" id="KW-0805">Transcription regulation</keyword>
<keyword evidence="7" id="KW-1185">Reference proteome</keyword>
<gene>
    <name evidence="6" type="ORF">ADK41_15885</name>
</gene>
<dbReference type="Pfam" id="PF00440">
    <property type="entry name" value="TetR_N"/>
    <property type="match status" value="1"/>
</dbReference>
<evidence type="ECO:0000313" key="6">
    <source>
        <dbReference type="EMBL" id="KOT38496.1"/>
    </source>
</evidence>
<proteinExistence type="predicted"/>
<dbReference type="Pfam" id="PF13305">
    <property type="entry name" value="TetR_C_33"/>
    <property type="match status" value="1"/>
</dbReference>
<dbReference type="Proteomes" id="UP000037773">
    <property type="component" value="Unassembled WGS sequence"/>
</dbReference>
<dbReference type="AlphaFoldDB" id="A0A0M8QQ90"/>
<feature type="DNA-binding region" description="H-T-H motif" evidence="4">
    <location>
        <begin position="42"/>
        <end position="61"/>
    </location>
</feature>
<evidence type="ECO:0000256" key="3">
    <source>
        <dbReference type="ARBA" id="ARBA00023163"/>
    </source>
</evidence>
<dbReference type="InterPro" id="IPR009057">
    <property type="entry name" value="Homeodomain-like_sf"/>
</dbReference>
<evidence type="ECO:0000313" key="7">
    <source>
        <dbReference type="Proteomes" id="UP000037773"/>
    </source>
</evidence>
<dbReference type="InterPro" id="IPR036271">
    <property type="entry name" value="Tet_transcr_reg_TetR-rel_C_sf"/>
</dbReference>
<name>A0A0M8QQ90_9ACTN</name>
<protein>
    <submittedName>
        <fullName evidence="6">TetR family transcriptional regulator</fullName>
    </submittedName>
</protein>
<accession>A0A0M8QQ90</accession>
<dbReference type="InterPro" id="IPR050109">
    <property type="entry name" value="HTH-type_TetR-like_transc_reg"/>
</dbReference>
<dbReference type="GO" id="GO:0000976">
    <property type="term" value="F:transcription cis-regulatory region binding"/>
    <property type="evidence" value="ECO:0007669"/>
    <property type="project" value="TreeGrafter"/>
</dbReference>
<dbReference type="GO" id="GO:0003700">
    <property type="term" value="F:DNA-binding transcription factor activity"/>
    <property type="evidence" value="ECO:0007669"/>
    <property type="project" value="TreeGrafter"/>
</dbReference>
<dbReference type="RefSeq" id="WP_030822065.1">
    <property type="nucleotide sequence ID" value="NZ_JBFBKA010000062.1"/>
</dbReference>
<evidence type="ECO:0000259" key="5">
    <source>
        <dbReference type="PROSITE" id="PS50977"/>
    </source>
</evidence>
<organism evidence="6 7">
    <name type="scientific">Streptomyces caelestis</name>
    <dbReference type="NCBI Taxonomy" id="36816"/>
    <lineage>
        <taxon>Bacteria</taxon>
        <taxon>Bacillati</taxon>
        <taxon>Actinomycetota</taxon>
        <taxon>Actinomycetes</taxon>
        <taxon>Kitasatosporales</taxon>
        <taxon>Streptomycetaceae</taxon>
        <taxon>Streptomyces</taxon>
    </lineage>
</organism>
<feature type="domain" description="HTH tetR-type" evidence="5">
    <location>
        <begin position="19"/>
        <end position="79"/>
    </location>
</feature>
<dbReference type="EMBL" id="LGCN01000177">
    <property type="protein sequence ID" value="KOT38496.1"/>
    <property type="molecule type" value="Genomic_DNA"/>
</dbReference>
<dbReference type="InterPro" id="IPR025996">
    <property type="entry name" value="MT1864/Rv1816-like_C"/>
</dbReference>
<evidence type="ECO:0000256" key="4">
    <source>
        <dbReference type="PROSITE-ProRule" id="PRU00335"/>
    </source>
</evidence>
<keyword evidence="2 4" id="KW-0238">DNA-binding</keyword>
<evidence type="ECO:0000256" key="1">
    <source>
        <dbReference type="ARBA" id="ARBA00023015"/>
    </source>
</evidence>
<comment type="caution">
    <text evidence="6">The sequence shown here is derived from an EMBL/GenBank/DDBJ whole genome shotgun (WGS) entry which is preliminary data.</text>
</comment>
<dbReference type="SUPFAM" id="SSF46689">
    <property type="entry name" value="Homeodomain-like"/>
    <property type="match status" value="1"/>
</dbReference>
<dbReference type="PRINTS" id="PR00455">
    <property type="entry name" value="HTHTETR"/>
</dbReference>
<dbReference type="OrthoDB" id="3210322at2"/>
<keyword evidence="3" id="KW-0804">Transcription</keyword>
<dbReference type="PROSITE" id="PS50977">
    <property type="entry name" value="HTH_TETR_2"/>
    <property type="match status" value="1"/>
</dbReference>
<dbReference type="PATRIC" id="fig|36816.3.peg.3442"/>
<dbReference type="PANTHER" id="PTHR30055">
    <property type="entry name" value="HTH-TYPE TRANSCRIPTIONAL REGULATOR RUTR"/>
    <property type="match status" value="1"/>
</dbReference>
<reference evidence="6 7" key="1">
    <citation type="submission" date="2015-07" db="EMBL/GenBank/DDBJ databases">
        <authorList>
            <person name="Noorani M."/>
        </authorList>
    </citation>
    <scope>NUCLEOTIDE SEQUENCE [LARGE SCALE GENOMIC DNA]</scope>
    <source>
        <strain evidence="6 7">NRRL B-24567</strain>
    </source>
</reference>
<dbReference type="InterPro" id="IPR001647">
    <property type="entry name" value="HTH_TetR"/>
</dbReference>